<name>A0A8S2UWE2_9BILA</name>
<protein>
    <submittedName>
        <fullName evidence="1">Uncharacterized protein</fullName>
    </submittedName>
</protein>
<evidence type="ECO:0000313" key="2">
    <source>
        <dbReference type="Proteomes" id="UP000681967"/>
    </source>
</evidence>
<comment type="caution">
    <text evidence="1">The sequence shown here is derived from an EMBL/GenBank/DDBJ whole genome shotgun (WGS) entry which is preliminary data.</text>
</comment>
<dbReference type="EMBL" id="CAJOBH010046113">
    <property type="protein sequence ID" value="CAF4355015.1"/>
    <property type="molecule type" value="Genomic_DNA"/>
</dbReference>
<gene>
    <name evidence="1" type="ORF">BYL167_LOCUS29642</name>
</gene>
<dbReference type="Proteomes" id="UP000681967">
    <property type="component" value="Unassembled WGS sequence"/>
</dbReference>
<organism evidence="1 2">
    <name type="scientific">Rotaria magnacalcarata</name>
    <dbReference type="NCBI Taxonomy" id="392030"/>
    <lineage>
        <taxon>Eukaryota</taxon>
        <taxon>Metazoa</taxon>
        <taxon>Spiralia</taxon>
        <taxon>Gnathifera</taxon>
        <taxon>Rotifera</taxon>
        <taxon>Eurotatoria</taxon>
        <taxon>Bdelloidea</taxon>
        <taxon>Philodinida</taxon>
        <taxon>Philodinidae</taxon>
        <taxon>Rotaria</taxon>
    </lineage>
</organism>
<sequence>IILFYFTMSNLSLHDENDSNPSTIKQHSKYRAMFDYSLSTSWYRITAGPYSKQVDKKHKLLKHPFLIQWNPMDRIEHRRNHNYRLKRMTSWNRPLIHGQPTTAITQSRYFLITMTNYPNALLRTQQYQEPPIQQYIQQYRGAILIPNTSIRIGIDGSEHYERFLYTTLRFELEESIQTYLQRTQRLYPINLVFDLSNINQQG</sequence>
<feature type="non-terminal residue" evidence="1">
    <location>
        <position position="1"/>
    </location>
</feature>
<accession>A0A8S2UWE2</accession>
<reference evidence="1" key="1">
    <citation type="submission" date="2021-02" db="EMBL/GenBank/DDBJ databases">
        <authorList>
            <person name="Nowell W R."/>
        </authorList>
    </citation>
    <scope>NUCLEOTIDE SEQUENCE</scope>
</reference>
<dbReference type="AlphaFoldDB" id="A0A8S2UWE2"/>
<proteinExistence type="predicted"/>
<evidence type="ECO:0000313" key="1">
    <source>
        <dbReference type="EMBL" id="CAF4355015.1"/>
    </source>
</evidence>